<evidence type="ECO:0000313" key="2">
    <source>
        <dbReference type="Proteomes" id="UP000050465"/>
    </source>
</evidence>
<dbReference type="Proteomes" id="UP000050465">
    <property type="component" value="Unassembled WGS sequence"/>
</dbReference>
<dbReference type="STRING" id="1666911.HLUCCA11_23995"/>
<dbReference type="EMBL" id="LJZR01000111">
    <property type="protein sequence ID" value="KPQ31316.1"/>
    <property type="molecule type" value="Genomic_DNA"/>
</dbReference>
<organism evidence="1 2">
    <name type="scientific">Phormidesmis priestleyi Ana</name>
    <dbReference type="NCBI Taxonomy" id="1666911"/>
    <lineage>
        <taxon>Bacteria</taxon>
        <taxon>Bacillati</taxon>
        <taxon>Cyanobacteriota</taxon>
        <taxon>Cyanophyceae</taxon>
        <taxon>Leptolyngbyales</taxon>
        <taxon>Leptolyngbyaceae</taxon>
        <taxon>Phormidesmis</taxon>
    </lineage>
</organism>
<dbReference type="AlphaFoldDB" id="A0A0P7ZFF9"/>
<sequence length="91" mass="10092">MNRSTVERQQLLEAVSALPDGVLLELANFLDYLRYKSAQRRELKSPPANFLVSVAGLGNSGQQDISERDEEILRNEIDPVSGWSSKSSNSV</sequence>
<accession>A0A0P7ZFF9</accession>
<gene>
    <name evidence="1" type="ORF">HLUCCA11_23995</name>
</gene>
<evidence type="ECO:0000313" key="1">
    <source>
        <dbReference type="EMBL" id="KPQ31316.1"/>
    </source>
</evidence>
<proteinExistence type="predicted"/>
<reference evidence="1 2" key="1">
    <citation type="submission" date="2015-09" db="EMBL/GenBank/DDBJ databases">
        <title>Identification and resolution of microdiversity through metagenomic sequencing of parallel consortia.</title>
        <authorList>
            <person name="Nelson W.C."/>
            <person name="Romine M.F."/>
            <person name="Lindemann S.R."/>
        </authorList>
    </citation>
    <scope>NUCLEOTIDE SEQUENCE [LARGE SCALE GENOMIC DNA]</scope>
    <source>
        <strain evidence="1">Ana</strain>
    </source>
</reference>
<protein>
    <recommendedName>
        <fullName evidence="3">DUF2281 domain-containing protein</fullName>
    </recommendedName>
</protein>
<evidence type="ECO:0008006" key="3">
    <source>
        <dbReference type="Google" id="ProtNLM"/>
    </source>
</evidence>
<name>A0A0P7ZFF9_9CYAN</name>
<comment type="caution">
    <text evidence="1">The sequence shown here is derived from an EMBL/GenBank/DDBJ whole genome shotgun (WGS) entry which is preliminary data.</text>
</comment>